<feature type="region of interest" description="Disordered" evidence="1">
    <location>
        <begin position="1"/>
        <end position="148"/>
    </location>
</feature>
<sequence>MMEKKCDENQDAAMKKSSKLVQYQRNKQANAKEVVENVKEKKDETEKGKNKEVLTFAKAVAKSQGVKQNSSAAKTTSKANKSTPKPEEVREEKGAEIGIPKKGQDADKNGNKEEIKNEKKEGGRVDSKDTNTTGNKGENKAESENLGAEHLLQDQWTFWFMHRTPGQKIVDYEAAISKISNFSTVSNLKLG</sequence>
<dbReference type="SUPFAM" id="SSF55418">
    <property type="entry name" value="eIF4e-like"/>
    <property type="match status" value="1"/>
</dbReference>
<keyword evidence="3" id="KW-1185">Reference proteome</keyword>
<evidence type="ECO:0000313" key="3">
    <source>
        <dbReference type="Proteomes" id="UP000188320"/>
    </source>
</evidence>
<evidence type="ECO:0000313" key="2">
    <source>
        <dbReference type="EMBL" id="OMH81523.1"/>
    </source>
</evidence>
<dbReference type="EMBL" id="LSSK01000874">
    <property type="protein sequence ID" value="OMH81523.1"/>
    <property type="molecule type" value="Genomic_DNA"/>
</dbReference>
<protein>
    <submittedName>
        <fullName evidence="2">Uncharacterized protein</fullName>
    </submittedName>
</protein>
<comment type="caution">
    <text evidence="2">The sequence shown here is derived from an EMBL/GenBank/DDBJ whole genome shotgun (WGS) entry which is preliminary data.</text>
</comment>
<dbReference type="AlphaFoldDB" id="A0A1R1PKS2"/>
<evidence type="ECO:0000256" key="1">
    <source>
        <dbReference type="SAM" id="MobiDB-lite"/>
    </source>
</evidence>
<feature type="compositionally biased region" description="Basic and acidic residues" evidence="1">
    <location>
        <begin position="33"/>
        <end position="52"/>
    </location>
</feature>
<accession>A0A1R1PKS2</accession>
<dbReference type="Proteomes" id="UP000188320">
    <property type="component" value="Unassembled WGS sequence"/>
</dbReference>
<feature type="compositionally biased region" description="Basic and acidic residues" evidence="1">
    <location>
        <begin position="102"/>
        <end position="129"/>
    </location>
</feature>
<gene>
    <name evidence="2" type="ORF">AX774_g5013</name>
</gene>
<feature type="compositionally biased region" description="Basic and acidic residues" evidence="1">
    <location>
        <begin position="84"/>
        <end position="95"/>
    </location>
</feature>
<dbReference type="InterPro" id="IPR023398">
    <property type="entry name" value="TIF_eIF4e-like"/>
</dbReference>
<dbReference type="Gene3D" id="3.30.760.10">
    <property type="entry name" value="RNA Cap, Translation Initiation Factor Eif4e"/>
    <property type="match status" value="1"/>
</dbReference>
<reference evidence="3" key="1">
    <citation type="submission" date="2017-01" db="EMBL/GenBank/DDBJ databases">
        <authorList>
            <person name="Wang Y."/>
            <person name="White M."/>
            <person name="Kvist S."/>
            <person name="Moncalvo J.-M."/>
        </authorList>
    </citation>
    <scope>NUCLEOTIDE SEQUENCE [LARGE SCALE GENOMIC DNA]</scope>
    <source>
        <strain evidence="3">COL-18-3</strain>
    </source>
</reference>
<feature type="compositionally biased region" description="Polar residues" evidence="1">
    <location>
        <begin position="19"/>
        <end position="29"/>
    </location>
</feature>
<name>A0A1R1PKS2_ZANCU</name>
<feature type="compositionally biased region" description="Polar residues" evidence="1">
    <location>
        <begin position="65"/>
        <end position="83"/>
    </location>
</feature>
<dbReference type="OrthoDB" id="590761at2759"/>
<proteinExistence type="predicted"/>
<organism evidence="2 3">
    <name type="scientific">Zancudomyces culisetae</name>
    <name type="common">Gut fungus</name>
    <name type="synonym">Smittium culisetae</name>
    <dbReference type="NCBI Taxonomy" id="1213189"/>
    <lineage>
        <taxon>Eukaryota</taxon>
        <taxon>Fungi</taxon>
        <taxon>Fungi incertae sedis</taxon>
        <taxon>Zoopagomycota</taxon>
        <taxon>Kickxellomycotina</taxon>
        <taxon>Harpellomycetes</taxon>
        <taxon>Harpellales</taxon>
        <taxon>Legeriomycetaceae</taxon>
        <taxon>Zancudomyces</taxon>
    </lineage>
</organism>